<evidence type="ECO:0000313" key="2">
    <source>
        <dbReference type="Proteomes" id="UP000253090"/>
    </source>
</evidence>
<gene>
    <name evidence="1" type="ORF">DFP94_103432</name>
</gene>
<keyword evidence="2" id="KW-1185">Reference proteome</keyword>
<proteinExistence type="predicted"/>
<dbReference type="PANTHER" id="PTHR43801">
    <property type="entry name" value="NUCLEOTIDE-BINDING PROTEIN-RELATED"/>
    <property type="match status" value="1"/>
</dbReference>
<dbReference type="RefSeq" id="WP_114496745.1">
    <property type="nucleotide sequence ID" value="NZ_QPJW01000003.1"/>
</dbReference>
<dbReference type="EMBL" id="QPJW01000003">
    <property type="protein sequence ID" value="RCX20699.1"/>
    <property type="molecule type" value="Genomic_DNA"/>
</dbReference>
<dbReference type="AlphaFoldDB" id="A0A369BGM6"/>
<accession>A0A369BGM6</accession>
<comment type="caution">
    <text evidence="1">The sequence shown here is derived from an EMBL/GenBank/DDBJ whole genome shotgun (WGS) entry which is preliminary data.</text>
</comment>
<sequence length="381" mass="43378">MEAVTYSLYGSDAKGTDKYYEDIERFTDEVIRRLEKEPAVSQFSSYAAIRHSDSGDPLVHGLEFLMLGVLWISYGSRAAFIHKYGGKLLAGVYGWKTRGDRIRAIIERTKGTLNPFLLRGPQQVEPKVSMNRFADLIGWLQATGEFEQESRRMSEWLVFLKSRSREDGKRKLSQAVTFGKWFEARSREVLGRHTANVELYIDKNNQRLKWKENMIFCTRGRAEYHLNMVGAEIMNRAFREKFLNTEQKRVLLPICMREKGEAGCRAVESEHGYVCRSCSKDCQVKIISDLGKKHDFQVFMIPHASTAFGRQSIQPGKVGIVGVACILNLVSGGYQAKRLGYEPQCVLLNYSGCIKHWHETGVVTDIDLSRLLNRIQVGTTG</sequence>
<organism evidence="1 2">
    <name type="scientific">Fontibacillus phaseoli</name>
    <dbReference type="NCBI Taxonomy" id="1416533"/>
    <lineage>
        <taxon>Bacteria</taxon>
        <taxon>Bacillati</taxon>
        <taxon>Bacillota</taxon>
        <taxon>Bacilli</taxon>
        <taxon>Bacillales</taxon>
        <taxon>Paenibacillaceae</taxon>
        <taxon>Fontibacillus</taxon>
    </lineage>
</organism>
<evidence type="ECO:0000313" key="1">
    <source>
        <dbReference type="EMBL" id="RCX20699.1"/>
    </source>
</evidence>
<dbReference type="Pfam" id="PF01976">
    <property type="entry name" value="DUF116"/>
    <property type="match status" value="1"/>
</dbReference>
<protein>
    <submittedName>
        <fullName evidence="1">Uncharacterized protein DUF116</fullName>
    </submittedName>
</protein>
<reference evidence="1 2" key="1">
    <citation type="submission" date="2018-07" db="EMBL/GenBank/DDBJ databases">
        <title>Genomic Encyclopedia of Type Strains, Phase III (KMG-III): the genomes of soil and plant-associated and newly described type strains.</title>
        <authorList>
            <person name="Whitman W."/>
        </authorList>
    </citation>
    <scope>NUCLEOTIDE SEQUENCE [LARGE SCALE GENOMIC DNA]</scope>
    <source>
        <strain evidence="1 2">CECT 8333</strain>
    </source>
</reference>
<dbReference type="Proteomes" id="UP000253090">
    <property type="component" value="Unassembled WGS sequence"/>
</dbReference>
<name>A0A369BGM6_9BACL</name>
<dbReference type="OrthoDB" id="2521404at2"/>
<dbReference type="PANTHER" id="PTHR43801:SF1">
    <property type="entry name" value="POLYPRENYL SYNTHETASE"/>
    <property type="match status" value="1"/>
</dbReference>
<dbReference type="InterPro" id="IPR002829">
    <property type="entry name" value="DUF116"/>
</dbReference>